<evidence type="ECO:0000256" key="9">
    <source>
        <dbReference type="RuleBase" id="RU363075"/>
    </source>
</evidence>
<evidence type="ECO:0000256" key="6">
    <source>
        <dbReference type="ARBA" id="ARBA00022989"/>
    </source>
</evidence>
<sequence>MERIKKRLSFNRNSAFAEPVKLRKRKSKLYSQEDANSQYEKGFLGVNLSFVLFTVTFRLVNCCLVKTSFVPDEYWQSLEVAHNMVNSFLFQFLNGLKYGYLTWEWTEGLRSYSYPLFFASIYKMLHLLNKDTVELLIWGPRLAQALLAALSDIKLYSLVKKLENENIAKLVYFSQLCSWFTWYCCTRTLVNTMETVLTTVALYYYPFQGSKAQNSSKYLALVALAVVMRPTAVIVWLPLVSYHFWQEDTKLNLVLHHAMPVGLLTLGISTLVDRVFSGKWILVQLNFLKINVLQNVAVFYGSHPWHWYLTQGFPVVLGTHLPFFIHGSMLAPRRYRILLAAVIWTVLVYSLLSHKEFRFIYPVLSFCMVFCGYSLASLKTWKKPAVCFLVLSNLLPALYTGLIHQRGTLDVMNHIQQLCKESNSPTNTEVSVFFLMPCHSTPFYSHVHCPITMQFLQCPPDLTGNKSYIDEAEIFFSDPVRWLEEHFPNQTVLSTHLVFFEVLEKEISPFLERNSYVKTSEFFHTHVPEGRVGRNIYLYERQT</sequence>
<comment type="similarity">
    <text evidence="9">Belongs to the glycosyltransferase 22 family.</text>
</comment>
<comment type="caution">
    <text evidence="10">The sequence shown here is derived from an EMBL/GenBank/DDBJ whole genome shotgun (WGS) entry which is preliminary data.</text>
</comment>
<comment type="function">
    <text evidence="8">Alpha-1,2-mannosyltransferase that catalyzes the transfer of the third mannose, via an alpha-1,2 bond, from a dolichol-phosphate-mannose (Dol-P-Man) to an alpha-D-Man-(1-&gt;6)-2-PEtn-alpha-D-Man-(1-&gt;4)-alpha-D-GlcN-(1-&gt;6)-(1-radyl,2-acyl-sn-glycero-3-phospho)-2-acyl-inositol intermediate to generate an alpha-D-Man-(1-&gt;2)-alpha-D-Man-(1-&gt;6)-2-PEtn-alpha-D-Man-(1-&gt;4)-alpha-D-GlcN-(1-&gt;6)-(1-radyl,2-acyl-sn-glycero-3-phospho)-2-acyl-inositol (also termed H6) and participates in the nineth step of the glycosylphosphatidylinositol-anchor biosynthesis. May also add the third mannose to an alpha-D-Man-(1-&gt;6)-alpha-D-Man-(1-&gt;4)-alpha-D-GlcN-(1-&gt;6)-(1-radyl,2-acyl-sn-glycero-3-phospho)-2-acyl-inositol (also termed H3) intermediate generating an alpha-D-Man-(1-&gt;2)-alpha-D-Man-(1-&gt;6)-alpha-D-Man-(1-&gt;4)-alpha-D-GlcN-(1-&gt;6)-(1-radyl,2-acyl-sn-glycero-3-phospho)-2-acyl-inositol (also termed H4).</text>
</comment>
<evidence type="ECO:0000256" key="7">
    <source>
        <dbReference type="ARBA" id="ARBA00023136"/>
    </source>
</evidence>
<protein>
    <recommendedName>
        <fullName evidence="9">Mannosyltransferase</fullName>
        <ecNumber evidence="9">2.4.1.-</ecNumber>
    </recommendedName>
</protein>
<keyword evidence="6 9" id="KW-1133">Transmembrane helix</keyword>
<dbReference type="InterPro" id="IPR005599">
    <property type="entry name" value="GPI_mannosylTrfase"/>
</dbReference>
<dbReference type="Pfam" id="PF03901">
    <property type="entry name" value="Glyco_transf_22"/>
    <property type="match status" value="1"/>
</dbReference>
<feature type="transmembrane region" description="Helical" evidence="9">
    <location>
        <begin position="385"/>
        <end position="403"/>
    </location>
</feature>
<dbReference type="EC" id="2.4.1.-" evidence="9"/>
<dbReference type="GO" id="GO:0000026">
    <property type="term" value="F:alpha-1,2-mannosyltransferase activity"/>
    <property type="evidence" value="ECO:0007669"/>
    <property type="project" value="TreeGrafter"/>
</dbReference>
<keyword evidence="2 9" id="KW-0328">Glycosyltransferase</keyword>
<gene>
    <name evidence="10" type="primary">PIGB</name>
    <name evidence="10" type="ORF">AOXY_G24464</name>
</gene>
<evidence type="ECO:0000256" key="2">
    <source>
        <dbReference type="ARBA" id="ARBA00022676"/>
    </source>
</evidence>
<evidence type="ECO:0000256" key="5">
    <source>
        <dbReference type="ARBA" id="ARBA00022824"/>
    </source>
</evidence>
<feature type="transmembrane region" description="Helical" evidence="9">
    <location>
        <begin position="306"/>
        <end position="325"/>
    </location>
</feature>
<proteinExistence type="inferred from homology"/>
<feature type="transmembrane region" description="Helical" evidence="9">
    <location>
        <begin position="337"/>
        <end position="353"/>
    </location>
</feature>
<comment type="subcellular location">
    <subcellularLocation>
        <location evidence="1 9">Endoplasmic reticulum membrane</location>
        <topology evidence="1 9">Multi-pass membrane protein</topology>
    </subcellularLocation>
</comment>
<evidence type="ECO:0000313" key="10">
    <source>
        <dbReference type="EMBL" id="KAK1158200.1"/>
    </source>
</evidence>
<organism evidence="10 11">
    <name type="scientific">Acipenser oxyrinchus oxyrinchus</name>
    <dbReference type="NCBI Taxonomy" id="40147"/>
    <lineage>
        <taxon>Eukaryota</taxon>
        <taxon>Metazoa</taxon>
        <taxon>Chordata</taxon>
        <taxon>Craniata</taxon>
        <taxon>Vertebrata</taxon>
        <taxon>Euteleostomi</taxon>
        <taxon>Actinopterygii</taxon>
        <taxon>Chondrostei</taxon>
        <taxon>Acipenseriformes</taxon>
        <taxon>Acipenseridae</taxon>
        <taxon>Acipenser</taxon>
    </lineage>
</organism>
<dbReference type="GO" id="GO:0006506">
    <property type="term" value="P:GPI anchor biosynthetic process"/>
    <property type="evidence" value="ECO:0007669"/>
    <property type="project" value="TreeGrafter"/>
</dbReference>
<keyword evidence="5 9" id="KW-0256">Endoplasmic reticulum</keyword>
<feature type="transmembrane region" description="Helical" evidence="9">
    <location>
        <begin position="251"/>
        <end position="268"/>
    </location>
</feature>
<dbReference type="EMBL" id="JAGXEW010000025">
    <property type="protein sequence ID" value="KAK1158200.1"/>
    <property type="molecule type" value="Genomic_DNA"/>
</dbReference>
<dbReference type="PANTHER" id="PTHR22760">
    <property type="entry name" value="GLYCOSYLTRANSFERASE"/>
    <property type="match status" value="1"/>
</dbReference>
<dbReference type="GO" id="GO:0005789">
    <property type="term" value="C:endoplasmic reticulum membrane"/>
    <property type="evidence" value="ECO:0007669"/>
    <property type="project" value="UniProtKB-SubCell"/>
</dbReference>
<evidence type="ECO:0000256" key="1">
    <source>
        <dbReference type="ARBA" id="ARBA00004477"/>
    </source>
</evidence>
<accession>A0AAD8CW43</accession>
<evidence type="ECO:0000256" key="4">
    <source>
        <dbReference type="ARBA" id="ARBA00022692"/>
    </source>
</evidence>
<name>A0AAD8CW43_ACIOX</name>
<evidence type="ECO:0000256" key="3">
    <source>
        <dbReference type="ARBA" id="ARBA00022679"/>
    </source>
</evidence>
<keyword evidence="3" id="KW-0808">Transferase</keyword>
<evidence type="ECO:0000256" key="8">
    <source>
        <dbReference type="ARBA" id="ARBA00093333"/>
    </source>
</evidence>
<feature type="transmembrane region" description="Helical" evidence="9">
    <location>
        <begin position="218"/>
        <end position="239"/>
    </location>
</feature>
<evidence type="ECO:0000313" key="11">
    <source>
        <dbReference type="Proteomes" id="UP001230051"/>
    </source>
</evidence>
<dbReference type="AlphaFoldDB" id="A0AAD8CW43"/>
<keyword evidence="4 9" id="KW-0812">Transmembrane</keyword>
<keyword evidence="7 9" id="KW-0472">Membrane</keyword>
<reference evidence="10" key="1">
    <citation type="submission" date="2022-02" db="EMBL/GenBank/DDBJ databases">
        <title>Atlantic sturgeon de novo genome assembly.</title>
        <authorList>
            <person name="Stock M."/>
            <person name="Klopp C."/>
            <person name="Guiguen Y."/>
            <person name="Cabau C."/>
            <person name="Parinello H."/>
            <person name="Santidrian Yebra-Pimentel E."/>
            <person name="Kuhl H."/>
            <person name="Dirks R.P."/>
            <person name="Guessner J."/>
            <person name="Wuertz S."/>
            <person name="Du K."/>
            <person name="Schartl M."/>
        </authorList>
    </citation>
    <scope>NUCLEOTIDE SEQUENCE</scope>
    <source>
        <strain evidence="10">STURGEONOMICS-FGT-2020</strain>
        <tissue evidence="10">Whole blood</tissue>
    </source>
</reference>
<feature type="transmembrane region" description="Helical" evidence="9">
    <location>
        <begin position="359"/>
        <end position="378"/>
    </location>
</feature>
<keyword evidence="11" id="KW-1185">Reference proteome</keyword>
<dbReference type="PANTHER" id="PTHR22760:SF4">
    <property type="entry name" value="GPI MANNOSYLTRANSFERASE 3"/>
    <property type="match status" value="1"/>
</dbReference>
<dbReference type="Proteomes" id="UP001230051">
    <property type="component" value="Unassembled WGS sequence"/>
</dbReference>